<dbReference type="InterPro" id="IPR045060">
    <property type="entry name" value="Phe-tRNA-ligase_IIc_bsu"/>
</dbReference>
<evidence type="ECO:0000256" key="11">
    <source>
        <dbReference type="ARBA" id="ARBA00022884"/>
    </source>
</evidence>
<reference evidence="20 21" key="1">
    <citation type="journal article" date="2015" name="Genome Announc.">
        <title>Virulence Factor Genes Detected in the Complete Genome Sequence of Corynebacterium uterequi DSM 45634, Isolated from the Uterus of a Maiden Mare.</title>
        <authorList>
            <person name="Ruckert C."/>
            <person name="Kriete M."/>
            <person name="Jaenicke S."/>
            <person name="Winkler A."/>
            <person name="Tauch A."/>
        </authorList>
    </citation>
    <scope>NUCLEOTIDE SEQUENCE [LARGE SCALE GENOMIC DNA]</scope>
    <source>
        <strain evidence="20 21">DSM 45634</strain>
    </source>
</reference>
<evidence type="ECO:0000256" key="5">
    <source>
        <dbReference type="ARBA" id="ARBA00022555"/>
    </source>
</evidence>
<dbReference type="SUPFAM" id="SSF55681">
    <property type="entry name" value="Class II aaRS and biotin synthetases"/>
    <property type="match status" value="1"/>
</dbReference>
<evidence type="ECO:0000256" key="4">
    <source>
        <dbReference type="ARBA" id="ARBA00022490"/>
    </source>
</evidence>
<dbReference type="InterPro" id="IPR020825">
    <property type="entry name" value="Phe-tRNA_synthase-like_B3/B4"/>
</dbReference>
<keyword evidence="21" id="KW-1185">Reference proteome</keyword>
<evidence type="ECO:0000313" key="20">
    <source>
        <dbReference type="EMBL" id="AKK11009.1"/>
    </source>
</evidence>
<dbReference type="Gene3D" id="3.50.40.10">
    <property type="entry name" value="Phenylalanyl-trna Synthetase, Chain B, domain 3"/>
    <property type="match status" value="1"/>
</dbReference>
<dbReference type="PANTHER" id="PTHR10947:SF0">
    <property type="entry name" value="PHENYLALANINE--TRNA LIGASE BETA SUBUNIT"/>
    <property type="match status" value="1"/>
</dbReference>
<dbReference type="GO" id="GO:0006432">
    <property type="term" value="P:phenylalanyl-tRNA aminoacylation"/>
    <property type="evidence" value="ECO:0007669"/>
    <property type="project" value="UniProtKB-UniRule"/>
</dbReference>
<keyword evidence="7 15" id="KW-0479">Metal-binding</keyword>
<evidence type="ECO:0000256" key="10">
    <source>
        <dbReference type="ARBA" id="ARBA00022842"/>
    </source>
</evidence>
<dbReference type="Pfam" id="PF03147">
    <property type="entry name" value="FDX-ACB"/>
    <property type="match status" value="1"/>
</dbReference>
<dbReference type="RefSeq" id="WP_047259493.1">
    <property type="nucleotide sequence ID" value="NZ_CP011546.1"/>
</dbReference>
<dbReference type="InterPro" id="IPR036690">
    <property type="entry name" value="Fdx_antiC-bd_sf"/>
</dbReference>
<dbReference type="Pfam" id="PF03483">
    <property type="entry name" value="B3_4"/>
    <property type="match status" value="1"/>
</dbReference>
<dbReference type="NCBIfam" id="TIGR00472">
    <property type="entry name" value="pheT_bact"/>
    <property type="match status" value="1"/>
</dbReference>
<dbReference type="PROSITE" id="PS51483">
    <property type="entry name" value="B5"/>
    <property type="match status" value="1"/>
</dbReference>
<feature type="domain" description="TRNA-binding" evidence="17">
    <location>
        <begin position="47"/>
        <end position="163"/>
    </location>
</feature>
<dbReference type="Pfam" id="PF01588">
    <property type="entry name" value="tRNA_bind"/>
    <property type="match status" value="1"/>
</dbReference>
<dbReference type="SMART" id="SM00874">
    <property type="entry name" value="B5"/>
    <property type="match status" value="1"/>
</dbReference>
<comment type="subunit">
    <text evidence="3 15">Tetramer of two alpha and two beta subunits.</text>
</comment>
<dbReference type="EC" id="6.1.1.20" evidence="15"/>
<accession>A0A0G3HCH3</accession>
<evidence type="ECO:0000256" key="9">
    <source>
        <dbReference type="ARBA" id="ARBA00022840"/>
    </source>
</evidence>
<dbReference type="SUPFAM" id="SSF46955">
    <property type="entry name" value="Putative DNA-binding domain"/>
    <property type="match status" value="1"/>
</dbReference>
<dbReference type="GO" id="GO:0000049">
    <property type="term" value="F:tRNA binding"/>
    <property type="evidence" value="ECO:0007669"/>
    <property type="project" value="UniProtKB-UniRule"/>
</dbReference>
<dbReference type="Proteomes" id="UP000035548">
    <property type="component" value="Chromosome"/>
</dbReference>
<dbReference type="InterPro" id="IPR012340">
    <property type="entry name" value="NA-bd_OB-fold"/>
</dbReference>
<dbReference type="CDD" id="cd00769">
    <property type="entry name" value="PheRS_beta_core"/>
    <property type="match status" value="1"/>
</dbReference>
<keyword evidence="5 16" id="KW-0820">tRNA-binding</keyword>
<dbReference type="InterPro" id="IPR045864">
    <property type="entry name" value="aa-tRNA-synth_II/BPL/LPL"/>
</dbReference>
<dbReference type="PROSITE" id="PS51447">
    <property type="entry name" value="FDX_ACB"/>
    <property type="match status" value="1"/>
</dbReference>
<keyword evidence="12 15" id="KW-0648">Protein biosynthesis</keyword>
<feature type="binding site" evidence="15">
    <location>
        <position position="486"/>
    </location>
    <ligand>
        <name>Mg(2+)</name>
        <dbReference type="ChEBI" id="CHEBI:18420"/>
        <note>shared with alpha subunit</note>
    </ligand>
</feature>
<dbReference type="SMART" id="SM00896">
    <property type="entry name" value="FDX-ACB"/>
    <property type="match status" value="1"/>
</dbReference>
<evidence type="ECO:0000256" key="15">
    <source>
        <dbReference type="HAMAP-Rule" id="MF_00283"/>
    </source>
</evidence>
<evidence type="ECO:0000256" key="6">
    <source>
        <dbReference type="ARBA" id="ARBA00022598"/>
    </source>
</evidence>
<dbReference type="SUPFAM" id="SSF50249">
    <property type="entry name" value="Nucleic acid-binding proteins"/>
    <property type="match status" value="1"/>
</dbReference>
<evidence type="ECO:0000256" key="13">
    <source>
        <dbReference type="ARBA" id="ARBA00023146"/>
    </source>
</evidence>
<dbReference type="FunFam" id="3.30.70.380:FF:000001">
    <property type="entry name" value="Phenylalanine--tRNA ligase beta subunit"/>
    <property type="match status" value="1"/>
</dbReference>
<reference evidence="21" key="2">
    <citation type="submission" date="2015-05" db="EMBL/GenBank/DDBJ databases">
        <title>Complete genome sequence of Corynebacterium uterequi DSM 45634, isolated from the uterus of a maiden mare.</title>
        <authorList>
            <person name="Ruckert C."/>
            <person name="Albersmeier A."/>
            <person name="Winkler A."/>
            <person name="Tauch A."/>
        </authorList>
    </citation>
    <scope>NUCLEOTIDE SEQUENCE [LARGE SCALE GENOMIC DNA]</scope>
    <source>
        <strain evidence="21">DSM 45634</strain>
    </source>
</reference>
<dbReference type="SUPFAM" id="SSF54991">
    <property type="entry name" value="Anticodon-binding domain of PheRS"/>
    <property type="match status" value="1"/>
</dbReference>
<evidence type="ECO:0000256" key="2">
    <source>
        <dbReference type="ARBA" id="ARBA00008653"/>
    </source>
</evidence>
<keyword evidence="11 16" id="KW-0694">RNA-binding</keyword>
<dbReference type="GO" id="GO:0004826">
    <property type="term" value="F:phenylalanine-tRNA ligase activity"/>
    <property type="evidence" value="ECO:0007669"/>
    <property type="project" value="UniProtKB-UniRule"/>
</dbReference>
<dbReference type="InterPro" id="IPR041616">
    <property type="entry name" value="PheRS_beta_core"/>
</dbReference>
<name>A0A0G3HCH3_9CORY</name>
<dbReference type="KEGG" id="cut:CUTER_05040"/>
<evidence type="ECO:0000256" key="3">
    <source>
        <dbReference type="ARBA" id="ARBA00011209"/>
    </source>
</evidence>
<evidence type="ECO:0000259" key="18">
    <source>
        <dbReference type="PROSITE" id="PS51447"/>
    </source>
</evidence>
<feature type="domain" description="B5" evidence="19">
    <location>
        <begin position="423"/>
        <end position="499"/>
    </location>
</feature>
<keyword evidence="13 15" id="KW-0030">Aminoacyl-tRNA synthetase</keyword>
<dbReference type="Gene3D" id="2.40.50.140">
    <property type="entry name" value="Nucleic acid-binding proteins"/>
    <property type="match status" value="1"/>
</dbReference>
<dbReference type="HAMAP" id="MF_00283">
    <property type="entry name" value="Phe_tRNA_synth_beta1"/>
    <property type="match status" value="1"/>
</dbReference>
<comment type="cofactor">
    <cofactor evidence="15">
        <name>Mg(2+)</name>
        <dbReference type="ChEBI" id="CHEBI:18420"/>
    </cofactor>
    <text evidence="15">Binds 2 magnesium ions per tetramer.</text>
</comment>
<comment type="catalytic activity">
    <reaction evidence="14 15">
        <text>tRNA(Phe) + L-phenylalanine + ATP = L-phenylalanyl-tRNA(Phe) + AMP + diphosphate + H(+)</text>
        <dbReference type="Rhea" id="RHEA:19413"/>
        <dbReference type="Rhea" id="RHEA-COMP:9668"/>
        <dbReference type="Rhea" id="RHEA-COMP:9699"/>
        <dbReference type="ChEBI" id="CHEBI:15378"/>
        <dbReference type="ChEBI" id="CHEBI:30616"/>
        <dbReference type="ChEBI" id="CHEBI:33019"/>
        <dbReference type="ChEBI" id="CHEBI:58095"/>
        <dbReference type="ChEBI" id="CHEBI:78442"/>
        <dbReference type="ChEBI" id="CHEBI:78531"/>
        <dbReference type="ChEBI" id="CHEBI:456215"/>
        <dbReference type="EC" id="6.1.1.20"/>
    </reaction>
</comment>
<protein>
    <recommendedName>
        <fullName evidence="15">Phenylalanine--tRNA ligase beta subunit</fullName>
        <ecNumber evidence="15">6.1.1.20</ecNumber>
    </recommendedName>
    <alternativeName>
        <fullName evidence="15">Phenylalanyl-tRNA synthetase beta subunit</fullName>
        <shortName evidence="15">PheRS</shortName>
    </alternativeName>
</protein>
<dbReference type="Gene3D" id="3.30.70.380">
    <property type="entry name" value="Ferrodoxin-fold anticodon-binding domain"/>
    <property type="match status" value="1"/>
</dbReference>
<evidence type="ECO:0000259" key="19">
    <source>
        <dbReference type="PROSITE" id="PS51483"/>
    </source>
</evidence>
<dbReference type="InterPro" id="IPR005146">
    <property type="entry name" value="B3/B4_tRNA-bd"/>
</dbReference>
<dbReference type="InterPro" id="IPR009061">
    <property type="entry name" value="DNA-bd_dom_put_sf"/>
</dbReference>
<keyword evidence="4 15" id="KW-0963">Cytoplasm</keyword>
<feature type="domain" description="FDX-ACB" evidence="18">
    <location>
        <begin position="745"/>
        <end position="838"/>
    </location>
</feature>
<dbReference type="InterPro" id="IPR033714">
    <property type="entry name" value="tRNA_bind_bactPheRS"/>
</dbReference>
<dbReference type="GO" id="GO:0005524">
    <property type="term" value="F:ATP binding"/>
    <property type="evidence" value="ECO:0007669"/>
    <property type="project" value="UniProtKB-UniRule"/>
</dbReference>
<dbReference type="InterPro" id="IPR004532">
    <property type="entry name" value="Phe-tRNA-ligase_IIc_bsu_bact"/>
</dbReference>
<evidence type="ECO:0000259" key="17">
    <source>
        <dbReference type="PROSITE" id="PS50886"/>
    </source>
</evidence>
<dbReference type="Pfam" id="PF17759">
    <property type="entry name" value="tRNA_synthFbeta"/>
    <property type="match status" value="1"/>
</dbReference>
<dbReference type="PANTHER" id="PTHR10947">
    <property type="entry name" value="PHENYLALANYL-TRNA SYNTHETASE BETA CHAIN AND LEUCINE-RICH REPEAT-CONTAINING PROTEIN 47"/>
    <property type="match status" value="1"/>
</dbReference>
<dbReference type="InterPro" id="IPR002547">
    <property type="entry name" value="tRNA-bd_dom"/>
</dbReference>
<evidence type="ECO:0000256" key="12">
    <source>
        <dbReference type="ARBA" id="ARBA00022917"/>
    </source>
</evidence>
<dbReference type="Pfam" id="PF03484">
    <property type="entry name" value="B5"/>
    <property type="match status" value="1"/>
</dbReference>
<organism evidence="20 21">
    <name type="scientific">Corynebacterium uterequi</name>
    <dbReference type="NCBI Taxonomy" id="1072256"/>
    <lineage>
        <taxon>Bacteria</taxon>
        <taxon>Bacillati</taxon>
        <taxon>Actinomycetota</taxon>
        <taxon>Actinomycetes</taxon>
        <taxon>Mycobacteriales</taxon>
        <taxon>Corynebacteriaceae</taxon>
        <taxon>Corynebacterium</taxon>
    </lineage>
</organism>
<keyword evidence="6 15" id="KW-0436">Ligase</keyword>
<dbReference type="PROSITE" id="PS50886">
    <property type="entry name" value="TRBD"/>
    <property type="match status" value="1"/>
</dbReference>
<evidence type="ECO:0000256" key="16">
    <source>
        <dbReference type="PROSITE-ProRule" id="PRU00209"/>
    </source>
</evidence>
<dbReference type="SMART" id="SM00873">
    <property type="entry name" value="B3_4"/>
    <property type="match status" value="1"/>
</dbReference>
<comment type="similarity">
    <text evidence="2 15">Belongs to the phenylalanyl-tRNA synthetase beta subunit family. Type 1 subfamily.</text>
</comment>
<dbReference type="FunFam" id="3.30.930.10:FF:000130">
    <property type="entry name" value="Phenylalanine--tRNA ligase beta subunit"/>
    <property type="match status" value="1"/>
</dbReference>
<dbReference type="SUPFAM" id="SSF56037">
    <property type="entry name" value="PheT/TilS domain"/>
    <property type="match status" value="1"/>
</dbReference>
<dbReference type="STRING" id="1072256.CUTER_05040"/>
<dbReference type="AlphaFoldDB" id="A0A0G3HCH3"/>
<keyword evidence="10 15" id="KW-0460">Magnesium</keyword>
<evidence type="ECO:0000256" key="1">
    <source>
        <dbReference type="ARBA" id="ARBA00004496"/>
    </source>
</evidence>
<evidence type="ECO:0000256" key="14">
    <source>
        <dbReference type="ARBA" id="ARBA00049255"/>
    </source>
</evidence>
<dbReference type="InterPro" id="IPR005121">
    <property type="entry name" value="Fdx_antiC-bd"/>
</dbReference>
<dbReference type="GO" id="GO:0009328">
    <property type="term" value="C:phenylalanine-tRNA ligase complex"/>
    <property type="evidence" value="ECO:0007669"/>
    <property type="project" value="TreeGrafter"/>
</dbReference>
<dbReference type="GO" id="GO:0000287">
    <property type="term" value="F:magnesium ion binding"/>
    <property type="evidence" value="ECO:0007669"/>
    <property type="project" value="UniProtKB-UniRule"/>
</dbReference>
<dbReference type="Gene3D" id="3.30.56.10">
    <property type="match status" value="2"/>
</dbReference>
<dbReference type="CDD" id="cd02796">
    <property type="entry name" value="tRNA_bind_bactPheRS"/>
    <property type="match status" value="1"/>
</dbReference>
<comment type="subcellular location">
    <subcellularLocation>
        <location evidence="1 15">Cytoplasm</location>
    </subcellularLocation>
</comment>
<keyword evidence="9 15" id="KW-0067">ATP-binding</keyword>
<feature type="binding site" evidence="15">
    <location>
        <position position="477"/>
    </location>
    <ligand>
        <name>Mg(2+)</name>
        <dbReference type="ChEBI" id="CHEBI:18420"/>
        <note>shared with alpha subunit</note>
    </ligand>
</feature>
<evidence type="ECO:0000313" key="21">
    <source>
        <dbReference type="Proteomes" id="UP000035548"/>
    </source>
</evidence>
<sequence length="839" mass="89987">MYIAQNWLTGLLRGMDPAQAQWSVSAAELDAGFVRVGFETEGYAPIPSSTGDIVLGRVEHIEELTGFKKPIRYCQVNVGDANGTGELQGIICGARNFALGDTVVVALPGAELPGGFKIAARKTYDHISNGMMCSAAELGLATKQNSGIIILEETVGHPGEDAREILGLDDTVFDVNITPDRGYALSARGLSREIASAFDLVYRDVAEDPSLAGIDLTVVPEPTGDALAVEVKEETNARRFGIRKVTDIDPQAQSPFWLQRELMLLGSRPVNAATDVTNYIMFLLGTPMHAFDAGVISGGLTVRNAVSGESFETLDHVQRTLSDEDVVICDEAGIQSLAGVMGGTTSEISETTTDVYFEAAVWDPRAVARTCRRHKISSESSRRFERGVDAALVETALDYACALLVAIAGGTVEPVRSLVGDPTLADPIRLHVDHPAKLIGVPYDRDTVQRRLAEIGARVVEAGDGVVSVTPPTWRTDITMPEDLIEEIVRLEGLDQVPSVLPTPRGGTGLTARQRRTRAIGHALAYGGYAEILPTPFMASSVLDDWGLAADDSRRGVVSVRNPLDSDYAVLGTTLLPSMLEALARNVARGRTDVTLYGLQQVAFQRSERSPMPDVSQRPSDETVAQLIDTLPEQPLHVATVAAGEVDHTGPWGAGRAYTWADAVESARIVARAAGVELDVAAGDQLPWHPGRCAQLLVDGVVVGYAGELHPQILADAHLPERTCAMELNVDALPYDAVLPAPVLSAFPALHQDIALVVDEAVPAEEVRRVVAEAAGELVESVELFDVFRGEQLGEGKKSLALKLLFRAADRTLTDDEASERRLVAAEAVRERFGAEMRA</sequence>
<dbReference type="InterPro" id="IPR005147">
    <property type="entry name" value="tRNA_synthase_B5-dom"/>
</dbReference>
<proteinExistence type="inferred from homology"/>
<dbReference type="Gene3D" id="3.30.930.10">
    <property type="entry name" value="Bira Bifunctional Protein, Domain 2"/>
    <property type="match status" value="1"/>
</dbReference>
<feature type="binding site" evidence="15">
    <location>
        <position position="487"/>
    </location>
    <ligand>
        <name>Mg(2+)</name>
        <dbReference type="ChEBI" id="CHEBI:18420"/>
        <note>shared with alpha subunit</note>
    </ligand>
</feature>
<keyword evidence="8 15" id="KW-0547">Nucleotide-binding</keyword>
<gene>
    <name evidence="15 20" type="primary">pheT</name>
    <name evidence="20" type="ORF">CUTER_05040</name>
</gene>
<dbReference type="PATRIC" id="fig|1072256.5.peg.998"/>
<evidence type="ECO:0000256" key="8">
    <source>
        <dbReference type="ARBA" id="ARBA00022741"/>
    </source>
</evidence>
<dbReference type="OrthoDB" id="9805455at2"/>
<feature type="binding site" evidence="15">
    <location>
        <position position="483"/>
    </location>
    <ligand>
        <name>Mg(2+)</name>
        <dbReference type="ChEBI" id="CHEBI:18420"/>
        <note>shared with alpha subunit</note>
    </ligand>
</feature>
<dbReference type="EMBL" id="CP011546">
    <property type="protein sequence ID" value="AKK11009.1"/>
    <property type="molecule type" value="Genomic_DNA"/>
</dbReference>
<evidence type="ECO:0000256" key="7">
    <source>
        <dbReference type="ARBA" id="ARBA00022723"/>
    </source>
</evidence>